<keyword evidence="2" id="KW-1185">Reference proteome</keyword>
<dbReference type="Gene3D" id="3.20.20.60">
    <property type="entry name" value="Phosphoenolpyruvate-binding domains"/>
    <property type="match status" value="1"/>
</dbReference>
<protein>
    <submittedName>
        <fullName evidence="1">Uncharacterized protein</fullName>
    </submittedName>
</protein>
<proteinExistence type="predicted"/>
<name>A0A139HMZ5_9PEZI</name>
<dbReference type="OrthoDB" id="3917128at2759"/>
<dbReference type="EMBL" id="LFZN01000027">
    <property type="protein sequence ID" value="KXT03757.1"/>
    <property type="molecule type" value="Genomic_DNA"/>
</dbReference>
<organism evidence="1 2">
    <name type="scientific">Pseudocercospora eumusae</name>
    <dbReference type="NCBI Taxonomy" id="321146"/>
    <lineage>
        <taxon>Eukaryota</taxon>
        <taxon>Fungi</taxon>
        <taxon>Dikarya</taxon>
        <taxon>Ascomycota</taxon>
        <taxon>Pezizomycotina</taxon>
        <taxon>Dothideomycetes</taxon>
        <taxon>Dothideomycetidae</taxon>
        <taxon>Mycosphaerellales</taxon>
        <taxon>Mycosphaerellaceae</taxon>
        <taxon>Pseudocercospora</taxon>
    </lineage>
</organism>
<gene>
    <name evidence="1" type="ORF">AC578_729</name>
</gene>
<dbReference type="AlphaFoldDB" id="A0A139HMZ5"/>
<dbReference type="InterPro" id="IPR040442">
    <property type="entry name" value="Pyrv_kinase-like_dom_sf"/>
</dbReference>
<dbReference type="Proteomes" id="UP000070133">
    <property type="component" value="Unassembled WGS sequence"/>
</dbReference>
<accession>A0A139HMZ5</accession>
<sequence>MQQVQLEMCRHRRSALVPHPTARLTSQIAVASNSSNLVPNTRLLASLQQSTIKPFIGSWLEFPGYTLASTLASLCFYDCEHGNISDTEMYHSVAAIASQGISSIIRSPRQ</sequence>
<evidence type="ECO:0000313" key="1">
    <source>
        <dbReference type="EMBL" id="KXT03757.1"/>
    </source>
</evidence>
<reference evidence="1 2" key="1">
    <citation type="submission" date="2015-07" db="EMBL/GenBank/DDBJ databases">
        <title>Comparative genomics of the Sigatoka disease complex on banana suggests a link between parallel evolutionary changes in Pseudocercospora fijiensis and Pseudocercospora eumusae and increased virulence on the banana host.</title>
        <authorList>
            <person name="Chang T.-C."/>
            <person name="Salvucci A."/>
            <person name="Crous P.W."/>
            <person name="Stergiopoulos I."/>
        </authorList>
    </citation>
    <scope>NUCLEOTIDE SEQUENCE [LARGE SCALE GENOMIC DNA]</scope>
    <source>
        <strain evidence="1 2">CBS 114824</strain>
    </source>
</reference>
<comment type="caution">
    <text evidence="1">The sequence shown here is derived from an EMBL/GenBank/DDBJ whole genome shotgun (WGS) entry which is preliminary data.</text>
</comment>
<evidence type="ECO:0000313" key="2">
    <source>
        <dbReference type="Proteomes" id="UP000070133"/>
    </source>
</evidence>